<gene>
    <name evidence="1" type="ORF">C0099_10975</name>
</gene>
<dbReference type="AlphaFoldDB" id="A0A2I6S813"/>
<organism evidence="1 2">
    <name type="scientific">Pseudazoarcus pumilus</name>
    <dbReference type="NCBI Taxonomy" id="2067960"/>
    <lineage>
        <taxon>Bacteria</taxon>
        <taxon>Pseudomonadati</taxon>
        <taxon>Pseudomonadota</taxon>
        <taxon>Betaproteobacteria</taxon>
        <taxon>Rhodocyclales</taxon>
        <taxon>Zoogloeaceae</taxon>
        <taxon>Pseudazoarcus</taxon>
    </lineage>
</organism>
<evidence type="ECO:0000313" key="1">
    <source>
        <dbReference type="EMBL" id="AUN95403.1"/>
    </source>
</evidence>
<proteinExistence type="predicted"/>
<name>A0A2I6S813_9RHOO</name>
<dbReference type="EMBL" id="CP025682">
    <property type="protein sequence ID" value="AUN95403.1"/>
    <property type="molecule type" value="Genomic_DNA"/>
</dbReference>
<dbReference type="Proteomes" id="UP000242205">
    <property type="component" value="Chromosome"/>
</dbReference>
<dbReference type="OrthoDB" id="5432576at2"/>
<protein>
    <submittedName>
        <fullName evidence="1">Uncharacterized protein</fullName>
    </submittedName>
</protein>
<dbReference type="KEGG" id="atw:C0099_10975"/>
<evidence type="ECO:0000313" key="2">
    <source>
        <dbReference type="Proteomes" id="UP000242205"/>
    </source>
</evidence>
<keyword evidence="2" id="KW-1185">Reference proteome</keyword>
<accession>A0A2I6S813</accession>
<dbReference type="RefSeq" id="WP_102247452.1">
    <property type="nucleotide sequence ID" value="NZ_CP025682.1"/>
</dbReference>
<sequence>MPTHTLGGVQIPDDIWWQDEFEWSPVEQAREHSIAGALVIDEAERQAGRPITLASNPRGGWISRGAIKALRALADDAGQTYTLTLADAREFTVRFDLQAPFEAVPLRPANDMTDASLYRLTIRLIEV</sequence>
<reference evidence="1 2" key="1">
    <citation type="submission" date="2018-01" db="EMBL/GenBank/DDBJ databases">
        <authorList>
            <person name="Fu G.-Y."/>
        </authorList>
    </citation>
    <scope>NUCLEOTIDE SEQUENCE [LARGE SCALE GENOMIC DNA]</scope>
    <source>
        <strain evidence="1 2">SY39</strain>
    </source>
</reference>